<feature type="transmembrane region" description="Helical" evidence="1">
    <location>
        <begin position="20"/>
        <end position="44"/>
    </location>
</feature>
<keyword evidence="1" id="KW-1133">Transmembrane helix</keyword>
<feature type="transmembrane region" description="Helical" evidence="1">
    <location>
        <begin position="142"/>
        <end position="173"/>
    </location>
</feature>
<keyword evidence="1" id="KW-0472">Membrane</keyword>
<evidence type="ECO:0000313" key="4">
    <source>
        <dbReference type="Proteomes" id="UP000004947"/>
    </source>
</evidence>
<keyword evidence="4" id="KW-1185">Reference proteome</keyword>
<name>A6DN13_9BACT</name>
<feature type="transmembrane region" description="Helical" evidence="1">
    <location>
        <begin position="310"/>
        <end position="333"/>
    </location>
</feature>
<dbReference type="PANTHER" id="PTHR35342:SF5">
    <property type="entry name" value="TRICARBOXYLIC TRANSPORT PROTEIN"/>
    <property type="match status" value="1"/>
</dbReference>
<dbReference type="Pfam" id="PF01970">
    <property type="entry name" value="TctA"/>
    <property type="match status" value="1"/>
</dbReference>
<feature type="transmembrane region" description="Helical" evidence="1">
    <location>
        <begin position="104"/>
        <end position="130"/>
    </location>
</feature>
<evidence type="ECO:0000259" key="2">
    <source>
        <dbReference type="Pfam" id="PF01970"/>
    </source>
</evidence>
<dbReference type="RefSeq" id="WP_007279256.1">
    <property type="nucleotide sequence ID" value="NZ_ABCK01000012.1"/>
</dbReference>
<proteinExistence type="predicted"/>
<feature type="transmembrane region" description="Helical" evidence="1">
    <location>
        <begin position="200"/>
        <end position="217"/>
    </location>
</feature>
<gene>
    <name evidence="3" type="ORF">LNTAR_07389</name>
</gene>
<dbReference type="STRING" id="313628.LNTAR_07389"/>
<dbReference type="AlphaFoldDB" id="A6DN13"/>
<dbReference type="InterPro" id="IPR002823">
    <property type="entry name" value="DUF112_TM"/>
</dbReference>
<feature type="domain" description="DUF112" evidence="2">
    <location>
        <begin position="15"/>
        <end position="433"/>
    </location>
</feature>
<comment type="caution">
    <text evidence="3">The sequence shown here is derived from an EMBL/GenBank/DDBJ whole genome shotgun (WGS) entry which is preliminary data.</text>
</comment>
<accession>A6DN13</accession>
<protein>
    <recommendedName>
        <fullName evidence="2">DUF112 domain-containing protein</fullName>
    </recommendedName>
</protein>
<feature type="transmembrane region" description="Helical" evidence="1">
    <location>
        <begin position="385"/>
        <end position="402"/>
    </location>
</feature>
<dbReference type="Proteomes" id="UP000004947">
    <property type="component" value="Unassembled WGS sequence"/>
</dbReference>
<evidence type="ECO:0000256" key="1">
    <source>
        <dbReference type="SAM" id="Phobius"/>
    </source>
</evidence>
<organism evidence="3 4">
    <name type="scientific">Lentisphaera araneosa HTCC2155</name>
    <dbReference type="NCBI Taxonomy" id="313628"/>
    <lineage>
        <taxon>Bacteria</taxon>
        <taxon>Pseudomonadati</taxon>
        <taxon>Lentisphaerota</taxon>
        <taxon>Lentisphaeria</taxon>
        <taxon>Lentisphaerales</taxon>
        <taxon>Lentisphaeraceae</taxon>
        <taxon>Lentisphaera</taxon>
    </lineage>
</organism>
<sequence length="491" mass="51836">MNAEVLQYLFSPSTLLLLALGTWLGIVVGAIPGLTGAMLIALSLPLTFAMDGTDALALLIAMYVGSVSGGLITATLLKMPGTPSSIMTTLDGYPLAASGNPGRALGLGICASGMGGLISWVFLATLAAPVAKFAHHLGPFDFFALIMMAMALIALVGRSMLMGLLSGFIGMLFSMPGFSPSSGESRLTFGFAEMNDGFKLLPVMIGLYAVAEVVVMLRKTDGEIKEITDKPTGMWMSLADWKKYGVNIFRSSLLGTWIGVLPGIGANVGSVTAYTLAKKSSKEPEKFGKGSEEGIVASESANNATVGGALIPLLAMGIPGSVVDAILLGGMVIHGLQPGPLLMTSHPDDVWSLTGAMLISNIMMIGLMVMSVGWLSKLAKIPKTYLIPAILVFCVIGSYGLSNRMFDVWVMLFFCLVGLAMRKLDIPLAPFIIGFVLWPMAEENLGTALMSHNGSFMPIFKQPIACTLLVLTVAMLAFSFIKQIKKTKNAQ</sequence>
<feature type="transmembrane region" description="Helical" evidence="1">
    <location>
        <begin position="353"/>
        <end position="373"/>
    </location>
</feature>
<dbReference type="EMBL" id="ABCK01000012">
    <property type="protein sequence ID" value="EDM27049.1"/>
    <property type="molecule type" value="Genomic_DNA"/>
</dbReference>
<dbReference type="PANTHER" id="PTHR35342">
    <property type="entry name" value="TRICARBOXYLIC TRANSPORT PROTEIN"/>
    <property type="match status" value="1"/>
</dbReference>
<feature type="transmembrane region" description="Helical" evidence="1">
    <location>
        <begin position="56"/>
        <end position="77"/>
    </location>
</feature>
<evidence type="ECO:0000313" key="3">
    <source>
        <dbReference type="EMBL" id="EDM27049.1"/>
    </source>
</evidence>
<dbReference type="eggNOG" id="COG3333">
    <property type="taxonomic scope" value="Bacteria"/>
</dbReference>
<keyword evidence="1" id="KW-0812">Transmembrane</keyword>
<reference evidence="3 4" key="1">
    <citation type="journal article" date="2010" name="J. Bacteriol.">
        <title>Genome sequence of Lentisphaera araneosa HTCC2155T, the type species of the order Lentisphaerales in the phylum Lentisphaerae.</title>
        <authorList>
            <person name="Thrash J.C."/>
            <person name="Cho J.C."/>
            <person name="Vergin K.L."/>
            <person name="Morris R.M."/>
            <person name="Giovannoni S.J."/>
        </authorList>
    </citation>
    <scope>NUCLEOTIDE SEQUENCE [LARGE SCALE GENOMIC DNA]</scope>
    <source>
        <strain evidence="3 4">HTCC2155</strain>
    </source>
</reference>
<feature type="transmembrane region" description="Helical" evidence="1">
    <location>
        <begin position="462"/>
        <end position="481"/>
    </location>
</feature>
<dbReference type="OrthoDB" id="7232499at2"/>